<evidence type="ECO:0000313" key="11">
    <source>
        <dbReference type="Proteomes" id="UP000178710"/>
    </source>
</evidence>
<keyword evidence="4" id="KW-0997">Cell inner membrane</keyword>
<feature type="transmembrane region" description="Helical" evidence="8">
    <location>
        <begin position="172"/>
        <end position="195"/>
    </location>
</feature>
<dbReference type="InterPro" id="IPR018076">
    <property type="entry name" value="T2SS_GspF_dom"/>
</dbReference>
<evidence type="ECO:0000256" key="2">
    <source>
        <dbReference type="ARBA" id="ARBA00005745"/>
    </source>
</evidence>
<dbReference type="Pfam" id="PF00482">
    <property type="entry name" value="T2SSF"/>
    <property type="match status" value="2"/>
</dbReference>
<dbReference type="PANTHER" id="PTHR30012:SF0">
    <property type="entry name" value="TYPE II SECRETION SYSTEM PROTEIN F-RELATED"/>
    <property type="match status" value="1"/>
</dbReference>
<dbReference type="PRINTS" id="PR00812">
    <property type="entry name" value="BCTERIALGSPF"/>
</dbReference>
<name>A0A1G2KP99_9BACT</name>
<sequence>MATFQYNAKTREGEERKGTVDAPSLEAAIDALQRNNLIILGVDPVQEKTSFFSGGKFNFGFFNRVSQKDVVILSRQLSTLFEAKVPVVQALKTLVTESSGVALKEAMVGVLDDVNGGSSLSAAMAKHPAVFSAFYINMVRSGEESGKLQEVFTYLADYLERSYALTSRARNAMIYPAFVFSSFIGVVVVMLVVVIPKLTSIFEETGQTVPLYTQVVISASNFLRVWGWLVLLLLFVVAYFLWRYSRTQEGKRIFHTLQLQIPIFGNLYRKIYLARMTDNLGTLITSGIPILRALQITSDVVGNMLYQEAILNAVTSVKDGNTIANALEESKEMPALVVQMIRIGEEAGRLDFILRSIARFYQRDVDNLLENMVSLIEPALIIFLGIAVGGLVASVLVPLYNISSAF</sequence>
<dbReference type="AlphaFoldDB" id="A0A1G2KP99"/>
<dbReference type="Gene3D" id="1.20.81.30">
    <property type="entry name" value="Type II secretion system (T2SS), domain F"/>
    <property type="match status" value="2"/>
</dbReference>
<dbReference type="GO" id="GO:0005886">
    <property type="term" value="C:plasma membrane"/>
    <property type="evidence" value="ECO:0007669"/>
    <property type="project" value="UniProtKB-SubCell"/>
</dbReference>
<evidence type="ECO:0000256" key="6">
    <source>
        <dbReference type="ARBA" id="ARBA00022989"/>
    </source>
</evidence>
<evidence type="ECO:0000259" key="9">
    <source>
        <dbReference type="Pfam" id="PF00482"/>
    </source>
</evidence>
<dbReference type="PANTHER" id="PTHR30012">
    <property type="entry name" value="GENERAL SECRETION PATHWAY PROTEIN"/>
    <property type="match status" value="1"/>
</dbReference>
<dbReference type="EMBL" id="MHQK01000033">
    <property type="protein sequence ID" value="OHA01203.1"/>
    <property type="molecule type" value="Genomic_DNA"/>
</dbReference>
<keyword evidence="3" id="KW-1003">Cell membrane</keyword>
<evidence type="ECO:0000256" key="1">
    <source>
        <dbReference type="ARBA" id="ARBA00004429"/>
    </source>
</evidence>
<feature type="transmembrane region" description="Helical" evidence="8">
    <location>
        <begin position="225"/>
        <end position="242"/>
    </location>
</feature>
<keyword evidence="6 8" id="KW-1133">Transmembrane helix</keyword>
<evidence type="ECO:0000256" key="3">
    <source>
        <dbReference type="ARBA" id="ARBA00022475"/>
    </source>
</evidence>
<dbReference type="InterPro" id="IPR042094">
    <property type="entry name" value="T2SS_GspF_sf"/>
</dbReference>
<feature type="transmembrane region" description="Helical" evidence="8">
    <location>
        <begin position="379"/>
        <end position="400"/>
    </location>
</feature>
<dbReference type="InterPro" id="IPR003004">
    <property type="entry name" value="GspF/PilC"/>
</dbReference>
<evidence type="ECO:0000313" key="10">
    <source>
        <dbReference type="EMBL" id="OHA01203.1"/>
    </source>
</evidence>
<evidence type="ECO:0000256" key="4">
    <source>
        <dbReference type="ARBA" id="ARBA00022519"/>
    </source>
</evidence>
<comment type="caution">
    <text evidence="10">The sequence shown here is derived from an EMBL/GenBank/DDBJ whole genome shotgun (WGS) entry which is preliminary data.</text>
</comment>
<feature type="domain" description="Type II secretion system protein GspF" evidence="9">
    <location>
        <begin position="74"/>
        <end position="196"/>
    </location>
</feature>
<evidence type="ECO:0000256" key="8">
    <source>
        <dbReference type="SAM" id="Phobius"/>
    </source>
</evidence>
<comment type="similarity">
    <text evidence="2">Belongs to the GSP F family.</text>
</comment>
<reference evidence="10 11" key="1">
    <citation type="journal article" date="2016" name="Nat. Commun.">
        <title>Thousands of microbial genomes shed light on interconnected biogeochemical processes in an aquifer system.</title>
        <authorList>
            <person name="Anantharaman K."/>
            <person name="Brown C.T."/>
            <person name="Hug L.A."/>
            <person name="Sharon I."/>
            <person name="Castelle C.J."/>
            <person name="Probst A.J."/>
            <person name="Thomas B.C."/>
            <person name="Singh A."/>
            <person name="Wilkins M.J."/>
            <person name="Karaoz U."/>
            <person name="Brodie E.L."/>
            <person name="Williams K.H."/>
            <person name="Hubbard S.S."/>
            <person name="Banfield J.F."/>
        </authorList>
    </citation>
    <scope>NUCLEOTIDE SEQUENCE [LARGE SCALE GENOMIC DNA]</scope>
</reference>
<accession>A0A1G2KP99</accession>
<protein>
    <recommendedName>
        <fullName evidence="9">Type II secretion system protein GspF domain-containing protein</fullName>
    </recommendedName>
</protein>
<dbReference type="Proteomes" id="UP000178710">
    <property type="component" value="Unassembled WGS sequence"/>
</dbReference>
<gene>
    <name evidence="10" type="ORF">A3C12_01650</name>
</gene>
<keyword evidence="5 8" id="KW-0812">Transmembrane</keyword>
<evidence type="ECO:0000256" key="5">
    <source>
        <dbReference type="ARBA" id="ARBA00022692"/>
    </source>
</evidence>
<feature type="domain" description="Type II secretion system protein GspF" evidence="9">
    <location>
        <begin position="277"/>
        <end position="398"/>
    </location>
</feature>
<proteinExistence type="inferred from homology"/>
<dbReference type="FunFam" id="1.20.81.30:FF:000001">
    <property type="entry name" value="Type II secretion system protein F"/>
    <property type="match status" value="2"/>
</dbReference>
<organism evidence="10 11">
    <name type="scientific">Candidatus Sungbacteria bacterium RIFCSPHIGHO2_02_FULL_49_20</name>
    <dbReference type="NCBI Taxonomy" id="1802272"/>
    <lineage>
        <taxon>Bacteria</taxon>
        <taxon>Candidatus Sungiibacteriota</taxon>
    </lineage>
</organism>
<comment type="subcellular location">
    <subcellularLocation>
        <location evidence="1">Cell inner membrane</location>
        <topology evidence="1">Multi-pass membrane protein</topology>
    </subcellularLocation>
</comment>
<keyword evidence="7 8" id="KW-0472">Membrane</keyword>
<evidence type="ECO:0000256" key="7">
    <source>
        <dbReference type="ARBA" id="ARBA00023136"/>
    </source>
</evidence>